<dbReference type="PANTHER" id="PTHR23289">
    <property type="entry name" value="CYTOCHROME C OXIDASE ASSEMBLY PROTEIN COX15"/>
    <property type="match status" value="1"/>
</dbReference>
<evidence type="ECO:0000256" key="12">
    <source>
        <dbReference type="SAM" id="Phobius"/>
    </source>
</evidence>
<dbReference type="GO" id="GO:0006784">
    <property type="term" value="P:heme A biosynthetic process"/>
    <property type="evidence" value="ECO:0007669"/>
    <property type="project" value="InterPro"/>
</dbReference>
<dbReference type="PANTHER" id="PTHR23289:SF2">
    <property type="entry name" value="CYTOCHROME C OXIDASE ASSEMBLY PROTEIN COX15 HOMOLOG"/>
    <property type="match status" value="1"/>
</dbReference>
<name>A0A383AAK7_9ZZZZ</name>
<dbReference type="AlphaFoldDB" id="A0A383AAK7"/>
<evidence type="ECO:0000256" key="7">
    <source>
        <dbReference type="ARBA" id="ARBA00023004"/>
    </source>
</evidence>
<dbReference type="Pfam" id="PF02628">
    <property type="entry name" value="COX15-CtaA"/>
    <property type="match status" value="1"/>
</dbReference>
<comment type="cofactor">
    <cofactor evidence="1">
        <name>heme b</name>
        <dbReference type="ChEBI" id="CHEBI:60344"/>
    </cofactor>
</comment>
<evidence type="ECO:0000256" key="3">
    <source>
        <dbReference type="ARBA" id="ARBA00022692"/>
    </source>
</evidence>
<dbReference type="InterPro" id="IPR023754">
    <property type="entry name" value="HemeA_Synthase_type2"/>
</dbReference>
<evidence type="ECO:0000256" key="2">
    <source>
        <dbReference type="ARBA" id="ARBA00004141"/>
    </source>
</evidence>
<feature type="non-terminal residue" evidence="13">
    <location>
        <position position="233"/>
    </location>
</feature>
<evidence type="ECO:0000313" key="13">
    <source>
        <dbReference type="EMBL" id="SVE04847.1"/>
    </source>
</evidence>
<feature type="transmembrane region" description="Helical" evidence="12">
    <location>
        <begin position="209"/>
        <end position="232"/>
    </location>
</feature>
<keyword evidence="3 12" id="KW-0812">Transmembrane</keyword>
<keyword evidence="7" id="KW-0408">Iron</keyword>
<gene>
    <name evidence="13" type="ORF">METZ01_LOCUS457701</name>
</gene>
<feature type="transmembrane region" description="Helical" evidence="12">
    <location>
        <begin position="106"/>
        <end position="124"/>
    </location>
</feature>
<evidence type="ECO:0000256" key="10">
    <source>
        <dbReference type="ARBA" id="ARBA00044501"/>
    </source>
</evidence>
<organism evidence="13">
    <name type="scientific">marine metagenome</name>
    <dbReference type="NCBI Taxonomy" id="408172"/>
    <lineage>
        <taxon>unclassified sequences</taxon>
        <taxon>metagenomes</taxon>
        <taxon>ecological metagenomes</taxon>
    </lineage>
</organism>
<keyword evidence="9 12" id="KW-0472">Membrane</keyword>
<evidence type="ECO:0000256" key="8">
    <source>
        <dbReference type="ARBA" id="ARBA00023133"/>
    </source>
</evidence>
<keyword evidence="6" id="KW-0560">Oxidoreductase</keyword>
<reference evidence="13" key="1">
    <citation type="submission" date="2018-05" db="EMBL/GenBank/DDBJ databases">
        <authorList>
            <person name="Lanie J.A."/>
            <person name="Ng W.-L."/>
            <person name="Kazmierczak K.M."/>
            <person name="Andrzejewski T.M."/>
            <person name="Davidsen T.M."/>
            <person name="Wayne K.J."/>
            <person name="Tettelin H."/>
            <person name="Glass J.I."/>
            <person name="Rusch D."/>
            <person name="Podicherti R."/>
            <person name="Tsui H.-C.T."/>
            <person name="Winkler M.E."/>
        </authorList>
    </citation>
    <scope>NUCLEOTIDE SEQUENCE</scope>
</reference>
<proteinExistence type="predicted"/>
<keyword evidence="5 12" id="KW-1133">Transmembrane helix</keyword>
<feature type="transmembrane region" description="Helical" evidence="12">
    <location>
        <begin position="136"/>
        <end position="154"/>
    </location>
</feature>
<dbReference type="GO" id="GO:0120547">
    <property type="term" value="F:heme A synthase activity"/>
    <property type="evidence" value="ECO:0007669"/>
    <property type="project" value="UniProtKB-EC"/>
</dbReference>
<comment type="subcellular location">
    <subcellularLocation>
        <location evidence="2">Membrane</location>
        <topology evidence="2">Multi-pass membrane protein</topology>
    </subcellularLocation>
</comment>
<feature type="transmembrane region" description="Helical" evidence="12">
    <location>
        <begin position="21"/>
        <end position="41"/>
    </location>
</feature>
<comment type="pathway">
    <text evidence="10">Porphyrin-containing compound metabolism; heme A biosynthesis; heme A from heme O: step 1/1.</text>
</comment>
<evidence type="ECO:0008006" key="14">
    <source>
        <dbReference type="Google" id="ProtNLM"/>
    </source>
</evidence>
<dbReference type="GO" id="GO:0016653">
    <property type="term" value="F:oxidoreductase activity, acting on NAD(P)H, heme protein as acceptor"/>
    <property type="evidence" value="ECO:0007669"/>
    <property type="project" value="TreeGrafter"/>
</dbReference>
<keyword evidence="8" id="KW-0350">Heme biosynthesis</keyword>
<evidence type="ECO:0000256" key="6">
    <source>
        <dbReference type="ARBA" id="ARBA00023002"/>
    </source>
</evidence>
<keyword evidence="4" id="KW-0479">Metal-binding</keyword>
<protein>
    <recommendedName>
        <fullName evidence="14">Heme A synthase</fullName>
    </recommendedName>
</protein>
<evidence type="ECO:0000256" key="5">
    <source>
        <dbReference type="ARBA" id="ARBA00022989"/>
    </source>
</evidence>
<comment type="catalytic activity">
    <reaction evidence="11">
        <text>Fe(II)-heme o + 2 A + H2O = Fe(II)-heme a + 2 AH2</text>
        <dbReference type="Rhea" id="RHEA:63388"/>
        <dbReference type="ChEBI" id="CHEBI:13193"/>
        <dbReference type="ChEBI" id="CHEBI:15377"/>
        <dbReference type="ChEBI" id="CHEBI:17499"/>
        <dbReference type="ChEBI" id="CHEBI:60530"/>
        <dbReference type="ChEBI" id="CHEBI:61715"/>
        <dbReference type="EC" id="1.17.99.9"/>
    </reaction>
    <physiologicalReaction direction="left-to-right" evidence="11">
        <dbReference type="Rhea" id="RHEA:63389"/>
    </physiologicalReaction>
</comment>
<evidence type="ECO:0000256" key="4">
    <source>
        <dbReference type="ARBA" id="ARBA00022723"/>
    </source>
</evidence>
<evidence type="ECO:0000256" key="1">
    <source>
        <dbReference type="ARBA" id="ARBA00001970"/>
    </source>
</evidence>
<evidence type="ECO:0000256" key="11">
    <source>
        <dbReference type="ARBA" id="ARBA00048044"/>
    </source>
</evidence>
<feature type="transmembrane region" description="Helical" evidence="12">
    <location>
        <begin position="166"/>
        <end position="188"/>
    </location>
</feature>
<dbReference type="EMBL" id="UINC01190605">
    <property type="protein sequence ID" value="SVE04847.1"/>
    <property type="molecule type" value="Genomic_DNA"/>
</dbReference>
<dbReference type="InterPro" id="IPR003780">
    <property type="entry name" value="COX15/CtaA_fam"/>
</dbReference>
<evidence type="ECO:0000256" key="9">
    <source>
        <dbReference type="ARBA" id="ARBA00023136"/>
    </source>
</evidence>
<accession>A0A383AAK7</accession>
<dbReference type="GO" id="GO:0005743">
    <property type="term" value="C:mitochondrial inner membrane"/>
    <property type="evidence" value="ECO:0007669"/>
    <property type="project" value="TreeGrafter"/>
</dbReference>
<sequence length="233" mass="25810">MKKFSIFSVDQERAARSRSLIAGWLLLVAVTVAVMVMLGGATRLTHSGLSMVQWQPLMGVLPPLTEDAWRAVFELYKAYPEFQKINQGMTLVEFKSIFYFEYAHRMLGRFIGLEFALPFIWFLLTGRIEHGRRLALFGLFCLGGVQGIIGWWMVKSGLVNQPDVSHYRLTVHLGVAVLILGGLLWAALDLMIRGTKAAAPGLRHGANCLLGIIFLQILTGGLVAGLNAGFIYN</sequence>
<dbReference type="GO" id="GO:0046872">
    <property type="term" value="F:metal ion binding"/>
    <property type="evidence" value="ECO:0007669"/>
    <property type="project" value="UniProtKB-KW"/>
</dbReference>